<evidence type="ECO:0000313" key="3">
    <source>
        <dbReference type="Proteomes" id="UP000430508"/>
    </source>
</evidence>
<dbReference type="RefSeq" id="WP_019225573.1">
    <property type="nucleotide sequence ID" value="NZ_CP046996.1"/>
</dbReference>
<organism evidence="2 3">
    <name type="scientific">Dehalobacter restrictus</name>
    <dbReference type="NCBI Taxonomy" id="55583"/>
    <lineage>
        <taxon>Bacteria</taxon>
        <taxon>Bacillati</taxon>
        <taxon>Bacillota</taxon>
        <taxon>Clostridia</taxon>
        <taxon>Eubacteriales</taxon>
        <taxon>Desulfitobacteriaceae</taxon>
        <taxon>Dehalobacter</taxon>
    </lineage>
</organism>
<dbReference type="Proteomes" id="UP000430508">
    <property type="component" value="Chromosome"/>
</dbReference>
<feature type="transmembrane region" description="Helical" evidence="1">
    <location>
        <begin position="12"/>
        <end position="36"/>
    </location>
</feature>
<keyword evidence="1" id="KW-0812">Transmembrane</keyword>
<protein>
    <submittedName>
        <fullName evidence="2">Uncharacterized protein</fullName>
    </submittedName>
</protein>
<keyword evidence="1" id="KW-1133">Transmembrane helix</keyword>
<keyword evidence="1" id="KW-0472">Membrane</keyword>
<proteinExistence type="predicted"/>
<accession>A0A857DJQ8</accession>
<reference evidence="2 3" key="1">
    <citation type="submission" date="2019-12" db="EMBL/GenBank/DDBJ databases">
        <title>Sequence classification of anaerobic respiratory reductive dehalogenases: First we see many, then we see few.</title>
        <authorList>
            <person name="Molenda O."/>
            <person name="Puentes Jacome L.A."/>
            <person name="Cao X."/>
            <person name="Nesbo C.L."/>
            <person name="Tang S."/>
            <person name="Morson N."/>
            <person name="Patron J."/>
            <person name="Lomheim L."/>
            <person name="Wishart D.S."/>
            <person name="Edwards E.A."/>
        </authorList>
    </citation>
    <scope>NUCLEOTIDE SEQUENCE [LARGE SCALE GENOMIC DNA]</scope>
    <source>
        <strain evidence="2 3">12DCA</strain>
    </source>
</reference>
<dbReference type="AlphaFoldDB" id="A0A857DJQ8"/>
<name>A0A857DJQ8_9FIRM</name>
<dbReference type="EMBL" id="CP046996">
    <property type="protein sequence ID" value="QHA00396.1"/>
    <property type="molecule type" value="Genomic_DNA"/>
</dbReference>
<evidence type="ECO:0000256" key="1">
    <source>
        <dbReference type="SAM" id="Phobius"/>
    </source>
</evidence>
<gene>
    <name evidence="2" type="ORF">GQ588_06995</name>
</gene>
<sequence length="188" mass="21374">MSTESHHNTYLLLVTITTFIFAVTSMITVYISLTAWKEERESVKPYLTFTQSPSVEILHKNDLTFSFHFTNVGTHPAASLHCQAIFADSDLNAEPLQVDQISLANYVSPDSTVDLVVTVDIQTQGIDTGQVNQHYIILNLKYFDPVFEKQYEQIIYLRWAGISKGQLQPIYHASREDKAQIIQYLGKT</sequence>
<evidence type="ECO:0000313" key="2">
    <source>
        <dbReference type="EMBL" id="QHA00396.1"/>
    </source>
</evidence>